<comment type="caution">
    <text evidence="1">The sequence shown here is derived from an EMBL/GenBank/DDBJ whole genome shotgun (WGS) entry which is preliminary data.</text>
</comment>
<keyword evidence="2" id="KW-1185">Reference proteome</keyword>
<dbReference type="VEuPathDB" id="VectorBase:HLOH_046059"/>
<accession>A0A9J6FQY5</accession>
<evidence type="ECO:0000313" key="2">
    <source>
        <dbReference type="Proteomes" id="UP000821853"/>
    </source>
</evidence>
<sequence>MQQPLPFLNFRFPSEDAVLSFDVERAVPDTQQGVVLEVHLEKTRELRSSHCSFRLASEKLVVPYKLFSPYLKQLVELIELVCDG</sequence>
<reference evidence="1 2" key="1">
    <citation type="journal article" date="2020" name="Cell">
        <title>Large-Scale Comparative Analyses of Tick Genomes Elucidate Their Genetic Diversity and Vector Capacities.</title>
        <authorList>
            <consortium name="Tick Genome and Microbiome Consortium (TIGMIC)"/>
            <person name="Jia N."/>
            <person name="Wang J."/>
            <person name="Shi W."/>
            <person name="Du L."/>
            <person name="Sun Y."/>
            <person name="Zhan W."/>
            <person name="Jiang J.F."/>
            <person name="Wang Q."/>
            <person name="Zhang B."/>
            <person name="Ji P."/>
            <person name="Bell-Sakyi L."/>
            <person name="Cui X.M."/>
            <person name="Yuan T.T."/>
            <person name="Jiang B.G."/>
            <person name="Yang W.F."/>
            <person name="Lam T.T."/>
            <person name="Chang Q.C."/>
            <person name="Ding S.J."/>
            <person name="Wang X.J."/>
            <person name="Zhu J.G."/>
            <person name="Ruan X.D."/>
            <person name="Zhao L."/>
            <person name="Wei J.T."/>
            <person name="Ye R.Z."/>
            <person name="Que T.C."/>
            <person name="Du C.H."/>
            <person name="Zhou Y.H."/>
            <person name="Cheng J.X."/>
            <person name="Dai P.F."/>
            <person name="Guo W.B."/>
            <person name="Han X.H."/>
            <person name="Huang E.J."/>
            <person name="Li L.F."/>
            <person name="Wei W."/>
            <person name="Gao Y.C."/>
            <person name="Liu J.Z."/>
            <person name="Shao H.Z."/>
            <person name="Wang X."/>
            <person name="Wang C.C."/>
            <person name="Yang T.C."/>
            <person name="Huo Q.B."/>
            <person name="Li W."/>
            <person name="Chen H.Y."/>
            <person name="Chen S.E."/>
            <person name="Zhou L.G."/>
            <person name="Ni X.B."/>
            <person name="Tian J.H."/>
            <person name="Sheng Y."/>
            <person name="Liu T."/>
            <person name="Pan Y.S."/>
            <person name="Xia L.Y."/>
            <person name="Li J."/>
            <person name="Zhao F."/>
            <person name="Cao W.C."/>
        </authorList>
    </citation>
    <scope>NUCLEOTIDE SEQUENCE [LARGE SCALE GENOMIC DNA]</scope>
    <source>
        <strain evidence="1">HaeL-2018</strain>
    </source>
</reference>
<dbReference type="Proteomes" id="UP000821853">
    <property type="component" value="Chromosome 10"/>
</dbReference>
<evidence type="ECO:0000313" key="1">
    <source>
        <dbReference type="EMBL" id="KAH9364673.1"/>
    </source>
</evidence>
<name>A0A9J6FQY5_HAELO</name>
<proteinExistence type="predicted"/>
<gene>
    <name evidence="1" type="ORF">HPB48_022150</name>
</gene>
<protein>
    <submittedName>
        <fullName evidence="1">Uncharacterized protein</fullName>
    </submittedName>
</protein>
<dbReference type="AlphaFoldDB" id="A0A9J6FQY5"/>
<organism evidence="1 2">
    <name type="scientific">Haemaphysalis longicornis</name>
    <name type="common">Bush tick</name>
    <dbReference type="NCBI Taxonomy" id="44386"/>
    <lineage>
        <taxon>Eukaryota</taxon>
        <taxon>Metazoa</taxon>
        <taxon>Ecdysozoa</taxon>
        <taxon>Arthropoda</taxon>
        <taxon>Chelicerata</taxon>
        <taxon>Arachnida</taxon>
        <taxon>Acari</taxon>
        <taxon>Parasitiformes</taxon>
        <taxon>Ixodida</taxon>
        <taxon>Ixodoidea</taxon>
        <taxon>Ixodidae</taxon>
        <taxon>Haemaphysalinae</taxon>
        <taxon>Haemaphysalis</taxon>
    </lineage>
</organism>
<dbReference type="EMBL" id="JABSTR010000002">
    <property type="protein sequence ID" value="KAH9364673.1"/>
    <property type="molecule type" value="Genomic_DNA"/>
</dbReference>